<sequence length="86" mass="9541">MLAHRLLRIIWPAFLAACTLELLVFAFVDPMELQWADYVPGWSRQTVYAGAFFAFWAVSAGACFLATLLHPAPDEINGADRGRLTA</sequence>
<evidence type="ECO:0000313" key="3">
    <source>
        <dbReference type="Proteomes" id="UP001365846"/>
    </source>
</evidence>
<keyword evidence="1" id="KW-0472">Membrane</keyword>
<feature type="transmembrane region" description="Helical" evidence="1">
    <location>
        <begin position="9"/>
        <end position="28"/>
    </location>
</feature>
<feature type="transmembrane region" description="Helical" evidence="1">
    <location>
        <begin position="48"/>
        <end position="69"/>
    </location>
</feature>
<keyword evidence="1" id="KW-0812">Transmembrane</keyword>
<dbReference type="RefSeq" id="WP_340356099.1">
    <property type="nucleotide sequence ID" value="NZ_JBBKZU010000002.1"/>
</dbReference>
<dbReference type="EMBL" id="JBBKZU010000002">
    <property type="protein sequence ID" value="MEJ8810790.1"/>
    <property type="molecule type" value="Genomic_DNA"/>
</dbReference>
<accession>A0ABU8VB66</accession>
<name>A0ABU8VB66_9BURK</name>
<reference evidence="2 3" key="1">
    <citation type="submission" date="2024-03" db="EMBL/GenBank/DDBJ databases">
        <title>Novel species of the genus Variovorax.</title>
        <authorList>
            <person name="Liu Q."/>
            <person name="Xin Y.-H."/>
        </authorList>
    </citation>
    <scope>NUCLEOTIDE SEQUENCE [LARGE SCALE GENOMIC DNA]</scope>
    <source>
        <strain evidence="2 3">KACC 18899</strain>
    </source>
</reference>
<keyword evidence="1" id="KW-1133">Transmembrane helix</keyword>
<dbReference type="Proteomes" id="UP001365846">
    <property type="component" value="Unassembled WGS sequence"/>
</dbReference>
<organism evidence="2 3">
    <name type="scientific">Variovorax ureilyticus</name>
    <dbReference type="NCBI Taxonomy" id="1836198"/>
    <lineage>
        <taxon>Bacteria</taxon>
        <taxon>Pseudomonadati</taxon>
        <taxon>Pseudomonadota</taxon>
        <taxon>Betaproteobacteria</taxon>
        <taxon>Burkholderiales</taxon>
        <taxon>Comamonadaceae</taxon>
        <taxon>Variovorax</taxon>
    </lineage>
</organism>
<protein>
    <recommendedName>
        <fullName evidence="4">Inner membrane protein</fullName>
    </recommendedName>
</protein>
<gene>
    <name evidence="2" type="ORF">WKW77_06900</name>
</gene>
<evidence type="ECO:0000313" key="2">
    <source>
        <dbReference type="EMBL" id="MEJ8810790.1"/>
    </source>
</evidence>
<comment type="caution">
    <text evidence="2">The sequence shown here is derived from an EMBL/GenBank/DDBJ whole genome shotgun (WGS) entry which is preliminary data.</text>
</comment>
<keyword evidence="3" id="KW-1185">Reference proteome</keyword>
<proteinExistence type="predicted"/>
<evidence type="ECO:0000256" key="1">
    <source>
        <dbReference type="SAM" id="Phobius"/>
    </source>
</evidence>
<evidence type="ECO:0008006" key="4">
    <source>
        <dbReference type="Google" id="ProtNLM"/>
    </source>
</evidence>